<dbReference type="Pfam" id="PF00201">
    <property type="entry name" value="UDPGT"/>
    <property type="match status" value="1"/>
</dbReference>
<dbReference type="InParanoid" id="D8R9K4"/>
<dbReference type="Gene3D" id="3.40.50.2000">
    <property type="entry name" value="Glycogen Phosphorylase B"/>
    <property type="match status" value="2"/>
</dbReference>
<evidence type="ECO:0000256" key="3">
    <source>
        <dbReference type="ARBA" id="ARBA00022679"/>
    </source>
</evidence>
<evidence type="ECO:0000256" key="2">
    <source>
        <dbReference type="ARBA" id="ARBA00022676"/>
    </source>
</evidence>
<sequence length="466" mass="51018">MADIVLVTVQGGGHFNTGMLFAKKLASQGCRVTVLLPWLNPSGMTTDIANIDMRALMESIPSPRPAFIFPGVRKSRPDLLPSSRFPTALPDSLRKHLDVLRPKAVVLDRMVMFWASQTVEERGIPKYILYTGASAHLAVMLSFHGPSRSGNVDQDMQSVVHVPGLPPLRWAELPLDVVVKSHGFYLGKEGVAKHFVHSNGILLNTSEELEGPILDALHCEYPEIRCIPIGPLYPSSYLQDDRPSQEDIRGTAVSIGKNSEDSTALVSWLDKQPTASLVLICFGSFIVLGDEMIRELAHGLESSGFRFLWSLPSPRNEEPTAYLNRVLPPNFAERTSGRGKILTGWVPQQLVLSHPAIGALVSHCGWSSVVECILLAGVPILAWPFLGDQLPTCRHLVDEYKIAVDIGVDGVPSADDVERGLRAVMEDQELRNRAKQRRKLVRQAALSTQPGSSGHNLAEFISSLAG</sequence>
<accession>D8R9K4</accession>
<organism evidence="5">
    <name type="scientific">Selaginella moellendorffii</name>
    <name type="common">Spikemoss</name>
    <dbReference type="NCBI Taxonomy" id="88036"/>
    <lineage>
        <taxon>Eukaryota</taxon>
        <taxon>Viridiplantae</taxon>
        <taxon>Streptophyta</taxon>
        <taxon>Embryophyta</taxon>
        <taxon>Tracheophyta</taxon>
        <taxon>Lycopodiopsida</taxon>
        <taxon>Selaginellales</taxon>
        <taxon>Selaginellaceae</taxon>
        <taxon>Selaginella</taxon>
    </lineage>
</organism>
<gene>
    <name evidence="4" type="ORF">SELMODRAFT_144881</name>
</gene>
<dbReference type="HOGENOM" id="CLU_001724_3_2_1"/>
<dbReference type="InterPro" id="IPR050481">
    <property type="entry name" value="UDP-glycosyltransf_plant"/>
</dbReference>
<dbReference type="SUPFAM" id="SSF53756">
    <property type="entry name" value="UDP-Glycosyltransferase/glycogen phosphorylase"/>
    <property type="match status" value="1"/>
</dbReference>
<evidence type="ECO:0008006" key="6">
    <source>
        <dbReference type="Google" id="ProtNLM"/>
    </source>
</evidence>
<evidence type="ECO:0000313" key="5">
    <source>
        <dbReference type="Proteomes" id="UP000001514"/>
    </source>
</evidence>
<dbReference type="CDD" id="cd03784">
    <property type="entry name" value="GT1_Gtf-like"/>
    <property type="match status" value="1"/>
</dbReference>
<reference evidence="4 5" key="1">
    <citation type="journal article" date="2011" name="Science">
        <title>The Selaginella genome identifies genetic changes associated with the evolution of vascular plants.</title>
        <authorList>
            <person name="Banks J.A."/>
            <person name="Nishiyama T."/>
            <person name="Hasebe M."/>
            <person name="Bowman J.L."/>
            <person name="Gribskov M."/>
            <person name="dePamphilis C."/>
            <person name="Albert V.A."/>
            <person name="Aono N."/>
            <person name="Aoyama T."/>
            <person name="Ambrose B.A."/>
            <person name="Ashton N.W."/>
            <person name="Axtell M.J."/>
            <person name="Barker E."/>
            <person name="Barker M.S."/>
            <person name="Bennetzen J.L."/>
            <person name="Bonawitz N.D."/>
            <person name="Chapple C."/>
            <person name="Cheng C."/>
            <person name="Correa L.G."/>
            <person name="Dacre M."/>
            <person name="DeBarry J."/>
            <person name="Dreyer I."/>
            <person name="Elias M."/>
            <person name="Engstrom E.M."/>
            <person name="Estelle M."/>
            <person name="Feng L."/>
            <person name="Finet C."/>
            <person name="Floyd S.K."/>
            <person name="Frommer W.B."/>
            <person name="Fujita T."/>
            <person name="Gramzow L."/>
            <person name="Gutensohn M."/>
            <person name="Harholt J."/>
            <person name="Hattori M."/>
            <person name="Heyl A."/>
            <person name="Hirai T."/>
            <person name="Hiwatashi Y."/>
            <person name="Ishikawa M."/>
            <person name="Iwata M."/>
            <person name="Karol K.G."/>
            <person name="Koehler B."/>
            <person name="Kolukisaoglu U."/>
            <person name="Kubo M."/>
            <person name="Kurata T."/>
            <person name="Lalonde S."/>
            <person name="Li K."/>
            <person name="Li Y."/>
            <person name="Litt A."/>
            <person name="Lyons E."/>
            <person name="Manning G."/>
            <person name="Maruyama T."/>
            <person name="Michael T.P."/>
            <person name="Mikami K."/>
            <person name="Miyazaki S."/>
            <person name="Morinaga S."/>
            <person name="Murata T."/>
            <person name="Mueller-Roeber B."/>
            <person name="Nelson D.R."/>
            <person name="Obara M."/>
            <person name="Oguri Y."/>
            <person name="Olmstead R.G."/>
            <person name="Onodera N."/>
            <person name="Petersen B.L."/>
            <person name="Pils B."/>
            <person name="Prigge M."/>
            <person name="Rensing S.A."/>
            <person name="Riano-Pachon D.M."/>
            <person name="Roberts A.W."/>
            <person name="Sato Y."/>
            <person name="Scheller H.V."/>
            <person name="Schulz B."/>
            <person name="Schulz C."/>
            <person name="Shakirov E.V."/>
            <person name="Shibagaki N."/>
            <person name="Shinohara N."/>
            <person name="Shippen D.E."/>
            <person name="Soerensen I."/>
            <person name="Sotooka R."/>
            <person name="Sugimoto N."/>
            <person name="Sugita M."/>
            <person name="Sumikawa N."/>
            <person name="Tanurdzic M."/>
            <person name="Theissen G."/>
            <person name="Ulvskov P."/>
            <person name="Wakazuki S."/>
            <person name="Weng J.K."/>
            <person name="Willats W.W."/>
            <person name="Wipf D."/>
            <person name="Wolf P.G."/>
            <person name="Yang L."/>
            <person name="Zimmer A.D."/>
            <person name="Zhu Q."/>
            <person name="Mitros T."/>
            <person name="Hellsten U."/>
            <person name="Loque D."/>
            <person name="Otillar R."/>
            <person name="Salamov A."/>
            <person name="Schmutz J."/>
            <person name="Shapiro H."/>
            <person name="Lindquist E."/>
            <person name="Lucas S."/>
            <person name="Rokhsar D."/>
            <person name="Grigoriev I.V."/>
        </authorList>
    </citation>
    <scope>NUCLEOTIDE SEQUENCE [LARGE SCALE GENOMIC DNA]</scope>
</reference>
<dbReference type="Proteomes" id="UP000001514">
    <property type="component" value="Unassembled WGS sequence"/>
</dbReference>
<evidence type="ECO:0000313" key="4">
    <source>
        <dbReference type="EMBL" id="EFJ31168.1"/>
    </source>
</evidence>
<dbReference type="AlphaFoldDB" id="D8R9K4"/>
<dbReference type="KEGG" id="smo:SELMODRAFT_144881"/>
<dbReference type="InterPro" id="IPR002213">
    <property type="entry name" value="UDP_glucos_trans"/>
</dbReference>
<dbReference type="Gramene" id="EFJ31168">
    <property type="protein sequence ID" value="EFJ31168"/>
    <property type="gene ID" value="SELMODRAFT_144881"/>
</dbReference>
<name>D8R9K4_SELML</name>
<dbReference type="EMBL" id="GL377574">
    <property type="protein sequence ID" value="EFJ31168.1"/>
    <property type="molecule type" value="Genomic_DNA"/>
</dbReference>
<dbReference type="PANTHER" id="PTHR48048">
    <property type="entry name" value="GLYCOSYLTRANSFERASE"/>
    <property type="match status" value="1"/>
</dbReference>
<dbReference type="eggNOG" id="KOG1192">
    <property type="taxonomic scope" value="Eukaryota"/>
</dbReference>
<comment type="similarity">
    <text evidence="1">Belongs to the UDP-glycosyltransferase family.</text>
</comment>
<dbReference type="OrthoDB" id="5835829at2759"/>
<keyword evidence="2" id="KW-0328">Glycosyltransferase</keyword>
<dbReference type="PANTHER" id="PTHR48048:SF30">
    <property type="entry name" value="GLYCOSYLTRANSFERASE"/>
    <property type="match status" value="1"/>
</dbReference>
<evidence type="ECO:0000256" key="1">
    <source>
        <dbReference type="ARBA" id="ARBA00009995"/>
    </source>
</evidence>
<dbReference type="GO" id="GO:0035251">
    <property type="term" value="F:UDP-glucosyltransferase activity"/>
    <property type="evidence" value="ECO:0007669"/>
    <property type="project" value="InterPro"/>
</dbReference>
<keyword evidence="3" id="KW-0808">Transferase</keyword>
<keyword evidence="5" id="KW-1185">Reference proteome</keyword>
<proteinExistence type="inferred from homology"/>
<protein>
    <recommendedName>
        <fullName evidence="6">Glycosyltransferase</fullName>
    </recommendedName>
</protein>
<dbReference type="FunFam" id="3.40.50.2000:FF:000056">
    <property type="entry name" value="Glycosyltransferase"/>
    <property type="match status" value="1"/>
</dbReference>